<dbReference type="EnsemblFungi" id="PTTG_27297-t43_1">
    <property type="protein sequence ID" value="PTTG_27297-t43_1-p1"/>
    <property type="gene ID" value="PTTG_27297"/>
</dbReference>
<reference evidence="2 3" key="3">
    <citation type="journal article" date="2017" name="G3 (Bethesda)">
        <title>Comparative analysis highlights variable genome content of wheat rusts and divergence of the mating loci.</title>
        <authorList>
            <person name="Cuomo C.A."/>
            <person name="Bakkeren G."/>
            <person name="Khalil H.B."/>
            <person name="Panwar V."/>
            <person name="Joly D."/>
            <person name="Linning R."/>
            <person name="Sakthikumar S."/>
            <person name="Song X."/>
            <person name="Adiconis X."/>
            <person name="Fan L."/>
            <person name="Goldberg J.M."/>
            <person name="Levin J.Z."/>
            <person name="Young S."/>
            <person name="Zeng Q."/>
            <person name="Anikster Y."/>
            <person name="Bruce M."/>
            <person name="Wang M."/>
            <person name="Yin C."/>
            <person name="McCallum B."/>
            <person name="Szabo L.J."/>
            <person name="Hulbert S."/>
            <person name="Chen X."/>
            <person name="Fellers J.P."/>
        </authorList>
    </citation>
    <scope>NUCLEOTIDE SEQUENCE</scope>
    <source>
        <strain evidence="3">Isolate 1-1 / race 1 (BBBD)</strain>
        <strain evidence="2">isolate 1-1 / race 1 (BBBD)</strain>
    </source>
</reference>
<evidence type="ECO:0000313" key="3">
    <source>
        <dbReference type="Proteomes" id="UP000005240"/>
    </source>
</evidence>
<organism evidence="1">
    <name type="scientific">Puccinia triticina (isolate 1-1 / race 1 (BBBD))</name>
    <name type="common">Brown leaf rust fungus</name>
    <dbReference type="NCBI Taxonomy" id="630390"/>
    <lineage>
        <taxon>Eukaryota</taxon>
        <taxon>Fungi</taxon>
        <taxon>Dikarya</taxon>
        <taxon>Basidiomycota</taxon>
        <taxon>Pucciniomycotina</taxon>
        <taxon>Pucciniomycetes</taxon>
        <taxon>Pucciniales</taxon>
        <taxon>Pucciniaceae</taxon>
        <taxon>Puccinia</taxon>
    </lineage>
</organism>
<evidence type="ECO:0000313" key="2">
    <source>
        <dbReference type="EnsemblFungi" id="PTTG_27297-t43_1-p1"/>
    </source>
</evidence>
<evidence type="ECO:0000313" key="1">
    <source>
        <dbReference type="EMBL" id="OAV93505.1"/>
    </source>
</evidence>
<dbReference type="OrthoDB" id="2497391at2759"/>
<dbReference type="EMBL" id="ADAS02000050">
    <property type="protein sequence ID" value="OAV93505.1"/>
    <property type="molecule type" value="Genomic_DNA"/>
</dbReference>
<dbReference type="Proteomes" id="UP000005240">
    <property type="component" value="Unassembled WGS sequence"/>
</dbReference>
<gene>
    <name evidence="1" type="ORF">PTTG_27297</name>
</gene>
<name>A0A180GLI8_PUCT1</name>
<proteinExistence type="predicted"/>
<reference evidence="1" key="1">
    <citation type="submission" date="2009-11" db="EMBL/GenBank/DDBJ databases">
        <authorList>
            <consortium name="The Broad Institute Genome Sequencing Platform"/>
            <person name="Ward D."/>
            <person name="Feldgarden M."/>
            <person name="Earl A."/>
            <person name="Young S.K."/>
            <person name="Zeng Q."/>
            <person name="Koehrsen M."/>
            <person name="Alvarado L."/>
            <person name="Berlin A."/>
            <person name="Bochicchio J."/>
            <person name="Borenstein D."/>
            <person name="Chapman S.B."/>
            <person name="Chen Z."/>
            <person name="Engels R."/>
            <person name="Freedman E."/>
            <person name="Gellesch M."/>
            <person name="Goldberg J."/>
            <person name="Griggs A."/>
            <person name="Gujja S."/>
            <person name="Heilman E."/>
            <person name="Heiman D."/>
            <person name="Hepburn T."/>
            <person name="Howarth C."/>
            <person name="Jen D."/>
            <person name="Larson L."/>
            <person name="Lewis B."/>
            <person name="Mehta T."/>
            <person name="Park D."/>
            <person name="Pearson M."/>
            <person name="Roberts A."/>
            <person name="Saif S."/>
            <person name="Shea T."/>
            <person name="Shenoy N."/>
            <person name="Sisk P."/>
            <person name="Stolte C."/>
            <person name="Sykes S."/>
            <person name="Thomson T."/>
            <person name="Walk T."/>
            <person name="White J."/>
            <person name="Yandava C."/>
            <person name="Izard J."/>
            <person name="Baranova O.V."/>
            <person name="Blanton J.M."/>
            <person name="Tanner A.C."/>
            <person name="Dewhirst F.E."/>
            <person name="Haas B."/>
            <person name="Nusbaum C."/>
            <person name="Birren B."/>
        </authorList>
    </citation>
    <scope>NUCLEOTIDE SEQUENCE [LARGE SCALE GENOMIC DNA]</scope>
    <source>
        <strain evidence="1">1-1 BBBD Race 1</strain>
    </source>
</reference>
<dbReference type="VEuPathDB" id="FungiDB:PTTG_27297"/>
<reference evidence="1" key="2">
    <citation type="submission" date="2016-05" db="EMBL/GenBank/DDBJ databases">
        <title>Comparative analysis highlights variable genome content of wheat rusts and divergence of the mating loci.</title>
        <authorList>
            <person name="Cuomo C.A."/>
            <person name="Bakkeren G."/>
            <person name="Szabo L."/>
            <person name="Khalil H."/>
            <person name="Joly D."/>
            <person name="Goldberg J."/>
            <person name="Young S."/>
            <person name="Zeng Q."/>
            <person name="Fellers J."/>
        </authorList>
    </citation>
    <scope>NUCLEOTIDE SEQUENCE [LARGE SCALE GENOMIC DNA]</scope>
    <source>
        <strain evidence="1">1-1 BBBD Race 1</strain>
    </source>
</reference>
<keyword evidence="3" id="KW-1185">Reference proteome</keyword>
<reference evidence="2" key="4">
    <citation type="submission" date="2025-05" db="UniProtKB">
        <authorList>
            <consortium name="EnsemblFungi"/>
        </authorList>
    </citation>
    <scope>IDENTIFICATION</scope>
    <source>
        <strain evidence="2">isolate 1-1 / race 1 (BBBD)</strain>
    </source>
</reference>
<accession>A0A180GLI8</accession>
<sequence length="207" mass="23864">MEPTKKSQDYCPPQLSLDIREEPVMANLSKNQASAPVATHELSDDIKTQKHWNLQAGLVLDIKNAVKEIFLQISHPSIGNLERLMIPKLDFYGCYEEARAFDPVQTQAVLSEWFPEEGDWDRFFLMLDLLESTHCYWTREDIPIRFAGFELADAITLLQLDFNPHPTSRCSSSTWDVPMKKLAVHLVTKMDKMRKDQGYSTLIFDVE</sequence>
<dbReference type="AlphaFoldDB" id="A0A180GLI8"/>
<protein>
    <submittedName>
        <fullName evidence="1 2">Uncharacterized protein</fullName>
    </submittedName>
</protein>